<organism evidence="1">
    <name type="scientific">mine drainage metagenome</name>
    <dbReference type="NCBI Taxonomy" id="410659"/>
    <lineage>
        <taxon>unclassified sequences</taxon>
        <taxon>metagenomes</taxon>
        <taxon>ecological metagenomes</taxon>
    </lineage>
</organism>
<sequence length="102" mass="11869">QDRRSGRMGPKARYDYFDLGRIALGDSTEFQLPYGQWVQLFLEHGLEVEALHELIPPGRSRSSFLDAEDTRWARRWPIEILWKVRKRRSTPSLRGAQTPSGT</sequence>
<keyword evidence="1" id="KW-0489">Methyltransferase</keyword>
<gene>
    <name evidence="1" type="ORF">B1B_11001</name>
</gene>
<keyword evidence="1" id="KW-0808">Transferase</keyword>
<accession>T1BEJ5</accession>
<evidence type="ECO:0000313" key="1">
    <source>
        <dbReference type="EMBL" id="EQD51474.1"/>
    </source>
</evidence>
<dbReference type="GO" id="GO:0008168">
    <property type="term" value="F:methyltransferase activity"/>
    <property type="evidence" value="ECO:0007669"/>
    <property type="project" value="UniProtKB-KW"/>
</dbReference>
<dbReference type="AlphaFoldDB" id="T1BEJ5"/>
<dbReference type="GO" id="GO:0032259">
    <property type="term" value="P:methylation"/>
    <property type="evidence" value="ECO:0007669"/>
    <property type="project" value="UniProtKB-KW"/>
</dbReference>
<dbReference type="EMBL" id="AUZY01007113">
    <property type="protein sequence ID" value="EQD51474.1"/>
    <property type="molecule type" value="Genomic_DNA"/>
</dbReference>
<protein>
    <submittedName>
        <fullName evidence="1">Methyltransferase type 11</fullName>
    </submittedName>
</protein>
<reference evidence="1" key="2">
    <citation type="journal article" date="2014" name="ISME J.">
        <title>Microbial stratification in low pH oxic and suboxic macroscopic growths along an acid mine drainage.</title>
        <authorList>
            <person name="Mendez-Garcia C."/>
            <person name="Mesa V."/>
            <person name="Sprenger R.R."/>
            <person name="Richter M."/>
            <person name="Diez M.S."/>
            <person name="Solano J."/>
            <person name="Bargiela R."/>
            <person name="Golyshina O.V."/>
            <person name="Manteca A."/>
            <person name="Ramos J.L."/>
            <person name="Gallego J.R."/>
            <person name="Llorente I."/>
            <person name="Martins Dos Santos V.A."/>
            <person name="Jensen O.N."/>
            <person name="Pelaez A.I."/>
            <person name="Sanchez J."/>
            <person name="Ferrer M."/>
        </authorList>
    </citation>
    <scope>NUCLEOTIDE SEQUENCE</scope>
</reference>
<comment type="caution">
    <text evidence="1">The sequence shown here is derived from an EMBL/GenBank/DDBJ whole genome shotgun (WGS) entry which is preliminary data.</text>
</comment>
<feature type="non-terminal residue" evidence="1">
    <location>
        <position position="1"/>
    </location>
</feature>
<name>T1BEJ5_9ZZZZ</name>
<proteinExistence type="predicted"/>
<reference evidence="1" key="1">
    <citation type="submission" date="2013-08" db="EMBL/GenBank/DDBJ databases">
        <authorList>
            <person name="Mendez C."/>
            <person name="Richter M."/>
            <person name="Ferrer M."/>
            <person name="Sanchez J."/>
        </authorList>
    </citation>
    <scope>NUCLEOTIDE SEQUENCE</scope>
</reference>